<accession>A0A1U7HWS3</accession>
<dbReference type="SUPFAM" id="SSF53067">
    <property type="entry name" value="Actin-like ATPase domain"/>
    <property type="match status" value="1"/>
</dbReference>
<dbReference type="GO" id="GO:0016301">
    <property type="term" value="F:kinase activity"/>
    <property type="evidence" value="ECO:0007669"/>
    <property type="project" value="InterPro"/>
</dbReference>
<reference evidence="2 3" key="1">
    <citation type="submission" date="2016-11" db="EMBL/GenBank/DDBJ databases">
        <title>Draft Genome Sequences of Nine Cyanobacterial Strains from Diverse Habitats.</title>
        <authorList>
            <person name="Zhu T."/>
            <person name="Hou S."/>
            <person name="Lu X."/>
            <person name="Hess W.R."/>
        </authorList>
    </citation>
    <scope>NUCLEOTIDE SEQUENCE [LARGE SCALE GENOMIC DNA]</scope>
    <source>
        <strain evidence="2 3">5.2 s.c.1</strain>
    </source>
</reference>
<proteinExistence type="predicted"/>
<evidence type="ECO:0000259" key="1">
    <source>
        <dbReference type="Pfam" id="PF00370"/>
    </source>
</evidence>
<dbReference type="EMBL" id="MRCC01000004">
    <property type="protein sequence ID" value="OKH28001.1"/>
    <property type="molecule type" value="Genomic_DNA"/>
</dbReference>
<organism evidence="2 3">
    <name type="scientific">Chroogloeocystis siderophila 5.2 s.c.1</name>
    <dbReference type="NCBI Taxonomy" id="247279"/>
    <lineage>
        <taxon>Bacteria</taxon>
        <taxon>Bacillati</taxon>
        <taxon>Cyanobacteriota</taxon>
        <taxon>Cyanophyceae</taxon>
        <taxon>Oscillatoriophycideae</taxon>
        <taxon>Chroococcales</taxon>
        <taxon>Chroococcaceae</taxon>
        <taxon>Chroogloeocystis</taxon>
    </lineage>
</organism>
<dbReference type="STRING" id="247279.NIES1031_05320"/>
<protein>
    <recommendedName>
        <fullName evidence="1">Carbohydrate kinase FGGY N-terminal domain-containing protein</fullName>
    </recommendedName>
</protein>
<keyword evidence="3" id="KW-1185">Reference proteome</keyword>
<dbReference type="InterPro" id="IPR018484">
    <property type="entry name" value="FGGY_N"/>
</dbReference>
<feature type="domain" description="Carbohydrate kinase FGGY N-terminal" evidence="1">
    <location>
        <begin position="26"/>
        <end position="89"/>
    </location>
</feature>
<dbReference type="Proteomes" id="UP000185984">
    <property type="component" value="Unassembled WGS sequence"/>
</dbReference>
<dbReference type="Gene3D" id="3.30.420.40">
    <property type="match status" value="1"/>
</dbReference>
<gene>
    <name evidence="2" type="ORF">NIES1031_05320</name>
</gene>
<dbReference type="Pfam" id="PF00370">
    <property type="entry name" value="FGGY_N"/>
    <property type="match status" value="1"/>
</dbReference>
<comment type="caution">
    <text evidence="2">The sequence shown here is derived from an EMBL/GenBank/DDBJ whole genome shotgun (WGS) entry which is preliminary data.</text>
</comment>
<dbReference type="AlphaFoldDB" id="A0A1U7HWS3"/>
<sequence>MKLLFYLSNNASKEQMTLSLVDNNVAISIDFGTSGVRVVAVTLQCAIAAQARRSYPLLTPHRGWTEQNPSDWVEAAFQALTEVVQQLQDYHICMVWFRWMQ</sequence>
<dbReference type="GO" id="GO:0005975">
    <property type="term" value="P:carbohydrate metabolic process"/>
    <property type="evidence" value="ECO:0007669"/>
    <property type="project" value="InterPro"/>
</dbReference>
<evidence type="ECO:0000313" key="2">
    <source>
        <dbReference type="EMBL" id="OKH28001.1"/>
    </source>
</evidence>
<evidence type="ECO:0000313" key="3">
    <source>
        <dbReference type="Proteomes" id="UP000185984"/>
    </source>
</evidence>
<name>A0A1U7HWS3_9CHRO</name>
<dbReference type="InterPro" id="IPR043129">
    <property type="entry name" value="ATPase_NBD"/>
</dbReference>